<evidence type="ECO:0000256" key="1">
    <source>
        <dbReference type="PROSITE-ProRule" id="PRU00235"/>
    </source>
</evidence>
<name>A0A1G4J1U3_9SACH</name>
<keyword evidence="4" id="KW-1185">Reference proteome</keyword>
<dbReference type="GO" id="GO:0005743">
    <property type="term" value="C:mitochondrial inner membrane"/>
    <property type="evidence" value="ECO:0007669"/>
    <property type="project" value="EnsemblFungi"/>
</dbReference>
<evidence type="ECO:0000313" key="3">
    <source>
        <dbReference type="EMBL" id="SCU83537.1"/>
    </source>
</evidence>
<keyword evidence="2" id="KW-0812">Transmembrane</keyword>
<feature type="transmembrane region" description="Helical" evidence="2">
    <location>
        <begin position="77"/>
        <end position="98"/>
    </location>
</feature>
<dbReference type="Pfam" id="PF13540">
    <property type="entry name" value="RCC1_2"/>
    <property type="match status" value="1"/>
</dbReference>
<feature type="repeat" description="RCC1" evidence="1">
    <location>
        <begin position="371"/>
        <end position="432"/>
    </location>
</feature>
<dbReference type="PROSITE" id="PS00626">
    <property type="entry name" value="RCC1_2"/>
    <property type="match status" value="1"/>
</dbReference>
<dbReference type="InterPro" id="IPR053245">
    <property type="entry name" value="MitoProcess-Associated"/>
</dbReference>
<protein>
    <submittedName>
        <fullName evidence="3">LADA_0C12024g1_1</fullName>
    </submittedName>
</protein>
<dbReference type="PANTHER" id="PTHR47563:SF1">
    <property type="entry name" value="PROTEIN FMP25, MITOCHONDRIAL"/>
    <property type="match status" value="1"/>
</dbReference>
<dbReference type="OrthoDB" id="10256179at2759"/>
<organism evidence="3 4">
    <name type="scientific">Lachancea dasiensis</name>
    <dbReference type="NCBI Taxonomy" id="1072105"/>
    <lineage>
        <taxon>Eukaryota</taxon>
        <taxon>Fungi</taxon>
        <taxon>Dikarya</taxon>
        <taxon>Ascomycota</taxon>
        <taxon>Saccharomycotina</taxon>
        <taxon>Saccharomycetes</taxon>
        <taxon>Saccharomycetales</taxon>
        <taxon>Saccharomycetaceae</taxon>
        <taxon>Lachancea</taxon>
    </lineage>
</organism>
<dbReference type="Pfam" id="PF00415">
    <property type="entry name" value="RCC1"/>
    <property type="match status" value="1"/>
</dbReference>
<feature type="repeat" description="RCC1" evidence="1">
    <location>
        <begin position="519"/>
        <end position="569"/>
    </location>
</feature>
<feature type="repeat" description="RCC1" evidence="1">
    <location>
        <begin position="454"/>
        <end position="518"/>
    </location>
</feature>
<dbReference type="PROSITE" id="PS50012">
    <property type="entry name" value="RCC1_3"/>
    <property type="match status" value="3"/>
</dbReference>
<dbReference type="STRING" id="1266660.A0A1G4J1U3"/>
<keyword evidence="2" id="KW-1133">Transmembrane helix</keyword>
<reference evidence="4" key="1">
    <citation type="submission" date="2016-03" db="EMBL/GenBank/DDBJ databases">
        <authorList>
            <person name="Devillers H."/>
        </authorList>
    </citation>
    <scope>NUCLEOTIDE SEQUENCE [LARGE SCALE GENOMIC DNA]</scope>
</reference>
<dbReference type="AlphaFoldDB" id="A0A1G4J1U3"/>
<gene>
    <name evidence="3" type="ORF">LADA_0C12024G</name>
</gene>
<keyword evidence="2" id="KW-0472">Membrane</keyword>
<dbReference type="SUPFAM" id="SSF50985">
    <property type="entry name" value="RCC1/BLIP-II"/>
    <property type="match status" value="1"/>
</dbReference>
<accession>A0A1G4J1U3</accession>
<sequence>MLVRSVIRPCRRSIVSCTPLYKNTPRFDDAELMASKLNNAAYTAKRSKEDYQWAEKSAQEVENEHNDRMARMMKISAALRGLFVVAGLGAAYTLYMQWPQIKGWWLATGSKLDDNAIEVLKKRKEKKRQMEFPTIPADEPGSSVPGLYYWGYGRNDGKNSKFPLRVPQFDGEKLSDVFLSAENGNLAINDRGDLYLWDTASRKLILGDQNLVSVKGSNGVAYALNKKGELLVIPVADDIERSRFVKTMRSWLLPWRTYCKYERKLDTTQIFTNRGENKVVQFDVGKDHLVFISNAGKAYTCATGVKRSPGIKSKGQFGVPTLSQFDPFPECNKVYEIELLNHGVSDSGNASKKIEKIACGNYHTLALDSLGELFSFGVNTHGQLGQPISYDMEYIPFPKKVTNFSGHFSRDTYLRVVDINAGGDTSFATVLPQDVHKYFKNKGNVALEEDIDKITYFAFGSGISGELGNGHFKHSQQEPTKLKVVNDITDGASTVLPRSSKIAHWACGKEHVFCQLENNEVVTWGSNSEGQLGNGKKIKSCRPINIPQLLEPGTVLKNGIEQNTAASNKLRLSPGQVLVAGDLSSCIYWKA</sequence>
<evidence type="ECO:0000313" key="4">
    <source>
        <dbReference type="Proteomes" id="UP000190274"/>
    </source>
</evidence>
<proteinExistence type="predicted"/>
<dbReference type="PANTHER" id="PTHR47563">
    <property type="entry name" value="PROTEIN FMP25, MITOCHONDRIAL"/>
    <property type="match status" value="1"/>
</dbReference>
<evidence type="ECO:0000256" key="2">
    <source>
        <dbReference type="SAM" id="Phobius"/>
    </source>
</evidence>
<dbReference type="Gene3D" id="2.130.10.30">
    <property type="entry name" value="Regulator of chromosome condensation 1/beta-lactamase-inhibitor protein II"/>
    <property type="match status" value="1"/>
</dbReference>
<dbReference type="InterPro" id="IPR000408">
    <property type="entry name" value="Reg_chr_condens"/>
</dbReference>
<dbReference type="InterPro" id="IPR009091">
    <property type="entry name" value="RCC1/BLIP-II"/>
</dbReference>
<dbReference type="EMBL" id="LT598459">
    <property type="protein sequence ID" value="SCU83537.1"/>
    <property type="molecule type" value="Genomic_DNA"/>
</dbReference>
<dbReference type="Proteomes" id="UP000190274">
    <property type="component" value="Chromosome C"/>
</dbReference>
<dbReference type="GO" id="GO:0034551">
    <property type="term" value="P:mitochondrial respiratory chain complex III assembly"/>
    <property type="evidence" value="ECO:0007669"/>
    <property type="project" value="EnsemblFungi"/>
</dbReference>